<reference evidence="1" key="1">
    <citation type="journal article" date="2015" name="Nature">
        <title>Complex archaea that bridge the gap between prokaryotes and eukaryotes.</title>
        <authorList>
            <person name="Spang A."/>
            <person name="Saw J.H."/>
            <person name="Jorgensen S.L."/>
            <person name="Zaremba-Niedzwiedzka K."/>
            <person name="Martijn J."/>
            <person name="Lind A.E."/>
            <person name="van Eijk R."/>
            <person name="Schleper C."/>
            <person name="Guy L."/>
            <person name="Ettema T.J."/>
        </authorList>
    </citation>
    <scope>NUCLEOTIDE SEQUENCE</scope>
</reference>
<sequence length="182" mass="20984">MSKVLVIVAHPDDEVLGCGGTMFKHDDVEVIIADLGREDPIDQRFETRPLIDWIALILKEIKDYQPDIVYTHCSSDINRDHRVIHEAVLVATRPPCSVKELYGFDVTSDWGFNQFGSFNPNVFVDVTRYIEQKIDAMKDYTEEVRKFPHPRSSEMIRAKAQRYGQVIGVPYAEAFEVIRLIR</sequence>
<evidence type="ECO:0000313" key="1">
    <source>
        <dbReference type="EMBL" id="KKN36484.1"/>
    </source>
</evidence>
<gene>
    <name evidence="1" type="ORF">LCGC14_0773070</name>
</gene>
<dbReference type="SUPFAM" id="SSF102588">
    <property type="entry name" value="LmbE-like"/>
    <property type="match status" value="1"/>
</dbReference>
<proteinExistence type="predicted"/>
<dbReference type="InterPro" id="IPR024078">
    <property type="entry name" value="LmbE-like_dom_sf"/>
</dbReference>
<evidence type="ECO:0008006" key="2">
    <source>
        <dbReference type="Google" id="ProtNLM"/>
    </source>
</evidence>
<dbReference type="Gene3D" id="3.40.50.10320">
    <property type="entry name" value="LmbE-like"/>
    <property type="match status" value="2"/>
</dbReference>
<comment type="caution">
    <text evidence="1">The sequence shown here is derived from an EMBL/GenBank/DDBJ whole genome shotgun (WGS) entry which is preliminary data.</text>
</comment>
<protein>
    <recommendedName>
        <fullName evidence="2">N-acetylglucosaminylphosphatidylinositol deacetylase</fullName>
    </recommendedName>
</protein>
<organism evidence="1">
    <name type="scientific">marine sediment metagenome</name>
    <dbReference type="NCBI Taxonomy" id="412755"/>
    <lineage>
        <taxon>unclassified sequences</taxon>
        <taxon>metagenomes</taxon>
        <taxon>ecological metagenomes</taxon>
    </lineage>
</organism>
<dbReference type="EMBL" id="LAZR01001962">
    <property type="protein sequence ID" value="KKN36484.1"/>
    <property type="molecule type" value="Genomic_DNA"/>
</dbReference>
<accession>A0A0F9Q1U5</accession>
<dbReference type="AlphaFoldDB" id="A0A0F9Q1U5"/>
<name>A0A0F9Q1U5_9ZZZZ</name>